<dbReference type="CDD" id="cd11060">
    <property type="entry name" value="CYP57A1-like"/>
    <property type="match status" value="1"/>
</dbReference>
<sequence>MSSARTSAETGVHDDPIKEEYCKGHIEKTDIYLRRRDYYLFQDNMLFISALSAIERFRWPQAVLAMVGLISLCHIILDAEKKKHGDLFRVGPDAVVISDSEAWNQITSARSPYTRGLWYGGTRFDYRGPNVITELDMPKHGKRKSKLASAFSGKHLAILEAKTDKWIAALITTIRAKITNGNETLDIGRMIQYFQVDLITDLGVGQAWKDLEEDKDHFGYLKMSDLVLPVIQSFSFLPLARALYSSIWFMKLFGPKTTDTNGLGLFLGILEKEVKSRFSHNTPKSDASFDILDEWIRHGVPANECQFDLALLVPAGSETTAMMIKGTLLHLMSSPMIYQKAKQEIKNEIAAGRISSPVTNEEAKSLEYMQAIVREGLRLMVPVNFGFPKRVPDSGDTLCGTFLPAGTDIYVNYHSMMRNKEVFGEDADSFRPERFLGSGPNNAHMVKVVELAFGNGRFMCLGKVLAWIEMNKLFIELLRNFDFQITNPEKPWSRASYTTWIVYDFWVRVTEDTTIGDAKHL</sequence>
<comment type="cofactor">
    <cofactor evidence="1 8">
        <name>heme</name>
        <dbReference type="ChEBI" id="CHEBI:30413"/>
    </cofactor>
</comment>
<keyword evidence="5" id="KW-0560">Oxidoreductase</keyword>
<evidence type="ECO:0000256" key="8">
    <source>
        <dbReference type="PIRSR" id="PIRSR602401-1"/>
    </source>
</evidence>
<dbReference type="GO" id="GO:0020037">
    <property type="term" value="F:heme binding"/>
    <property type="evidence" value="ECO:0007669"/>
    <property type="project" value="InterPro"/>
</dbReference>
<evidence type="ECO:0000256" key="4">
    <source>
        <dbReference type="ARBA" id="ARBA00022723"/>
    </source>
</evidence>
<dbReference type="InterPro" id="IPR036396">
    <property type="entry name" value="Cyt_P450_sf"/>
</dbReference>
<dbReference type="InterPro" id="IPR001128">
    <property type="entry name" value="Cyt_P450"/>
</dbReference>
<dbReference type="AlphaFoldDB" id="A0A553HMZ5"/>
<dbReference type="OrthoDB" id="3934656at2759"/>
<keyword evidence="3 8" id="KW-0349">Heme</keyword>
<organism evidence="9 10">
    <name type="scientific">Xylaria flabelliformis</name>
    <dbReference type="NCBI Taxonomy" id="2512241"/>
    <lineage>
        <taxon>Eukaryota</taxon>
        <taxon>Fungi</taxon>
        <taxon>Dikarya</taxon>
        <taxon>Ascomycota</taxon>
        <taxon>Pezizomycotina</taxon>
        <taxon>Sordariomycetes</taxon>
        <taxon>Xylariomycetidae</taxon>
        <taxon>Xylariales</taxon>
        <taxon>Xylariaceae</taxon>
        <taxon>Xylaria</taxon>
    </lineage>
</organism>
<name>A0A553HMZ5_9PEZI</name>
<reference evidence="10" key="1">
    <citation type="submission" date="2019-06" db="EMBL/GenBank/DDBJ databases">
        <title>Draft genome sequence of the griseofulvin-producing fungus Xylaria cubensis strain G536.</title>
        <authorList>
            <person name="Mead M.E."/>
            <person name="Raja H.A."/>
            <person name="Steenwyk J.L."/>
            <person name="Knowles S.L."/>
            <person name="Oberlies N.H."/>
            <person name="Rokas A."/>
        </authorList>
    </citation>
    <scope>NUCLEOTIDE SEQUENCE [LARGE SCALE GENOMIC DNA]</scope>
    <source>
        <strain evidence="10">G536</strain>
    </source>
</reference>
<keyword evidence="4 8" id="KW-0479">Metal-binding</keyword>
<keyword evidence="6 8" id="KW-0408">Iron</keyword>
<proteinExistence type="inferred from homology"/>
<dbReference type="SUPFAM" id="SSF48264">
    <property type="entry name" value="Cytochrome P450"/>
    <property type="match status" value="1"/>
</dbReference>
<evidence type="ECO:0000256" key="1">
    <source>
        <dbReference type="ARBA" id="ARBA00001971"/>
    </source>
</evidence>
<dbReference type="GO" id="GO:0016705">
    <property type="term" value="F:oxidoreductase activity, acting on paired donors, with incorporation or reduction of molecular oxygen"/>
    <property type="evidence" value="ECO:0007669"/>
    <property type="project" value="InterPro"/>
</dbReference>
<evidence type="ECO:0000313" key="10">
    <source>
        <dbReference type="Proteomes" id="UP000319160"/>
    </source>
</evidence>
<keyword evidence="7" id="KW-0503">Monooxygenase</keyword>
<evidence type="ECO:0000256" key="2">
    <source>
        <dbReference type="ARBA" id="ARBA00010617"/>
    </source>
</evidence>
<dbReference type="PRINTS" id="PR00385">
    <property type="entry name" value="P450"/>
</dbReference>
<accession>A0A553HMZ5</accession>
<dbReference type="PANTHER" id="PTHR24305">
    <property type="entry name" value="CYTOCHROME P450"/>
    <property type="match status" value="1"/>
</dbReference>
<evidence type="ECO:0000256" key="5">
    <source>
        <dbReference type="ARBA" id="ARBA00023002"/>
    </source>
</evidence>
<comment type="caution">
    <text evidence="9">The sequence shown here is derived from an EMBL/GenBank/DDBJ whole genome shotgun (WGS) entry which is preliminary data.</text>
</comment>
<dbReference type="EMBL" id="VFLP01000069">
    <property type="protein sequence ID" value="TRX89329.1"/>
    <property type="molecule type" value="Genomic_DNA"/>
</dbReference>
<dbReference type="GO" id="GO:0004497">
    <property type="term" value="F:monooxygenase activity"/>
    <property type="evidence" value="ECO:0007669"/>
    <property type="project" value="UniProtKB-KW"/>
</dbReference>
<evidence type="ECO:0000256" key="3">
    <source>
        <dbReference type="ARBA" id="ARBA00022617"/>
    </source>
</evidence>
<keyword evidence="10" id="KW-1185">Reference proteome</keyword>
<dbReference type="GO" id="GO:0005506">
    <property type="term" value="F:iron ion binding"/>
    <property type="evidence" value="ECO:0007669"/>
    <property type="project" value="InterPro"/>
</dbReference>
<gene>
    <name evidence="9" type="ORF">FHL15_009766</name>
</gene>
<dbReference type="PRINTS" id="PR00463">
    <property type="entry name" value="EP450I"/>
</dbReference>
<evidence type="ECO:0000256" key="6">
    <source>
        <dbReference type="ARBA" id="ARBA00023004"/>
    </source>
</evidence>
<dbReference type="InterPro" id="IPR002401">
    <property type="entry name" value="Cyt_P450_E_grp-I"/>
</dbReference>
<dbReference type="STRING" id="2512241.A0A553HMZ5"/>
<feature type="binding site" description="axial binding residue" evidence="8">
    <location>
        <position position="460"/>
    </location>
    <ligand>
        <name>heme</name>
        <dbReference type="ChEBI" id="CHEBI:30413"/>
    </ligand>
    <ligandPart>
        <name>Fe</name>
        <dbReference type="ChEBI" id="CHEBI:18248"/>
    </ligandPart>
</feature>
<evidence type="ECO:0008006" key="11">
    <source>
        <dbReference type="Google" id="ProtNLM"/>
    </source>
</evidence>
<dbReference type="Proteomes" id="UP000319160">
    <property type="component" value="Unassembled WGS sequence"/>
</dbReference>
<dbReference type="Pfam" id="PF00067">
    <property type="entry name" value="p450"/>
    <property type="match status" value="1"/>
</dbReference>
<dbReference type="InterPro" id="IPR050121">
    <property type="entry name" value="Cytochrome_P450_monoxygenase"/>
</dbReference>
<dbReference type="PANTHER" id="PTHR24305:SF77">
    <property type="entry name" value="CYTOCHROME P450 MONOOXYGENASE"/>
    <property type="match status" value="1"/>
</dbReference>
<dbReference type="Gene3D" id="1.10.630.10">
    <property type="entry name" value="Cytochrome P450"/>
    <property type="match status" value="1"/>
</dbReference>
<protein>
    <recommendedName>
        <fullName evidence="11">Cytochrome P450</fullName>
    </recommendedName>
</protein>
<evidence type="ECO:0000256" key="7">
    <source>
        <dbReference type="ARBA" id="ARBA00023033"/>
    </source>
</evidence>
<evidence type="ECO:0000313" key="9">
    <source>
        <dbReference type="EMBL" id="TRX89329.1"/>
    </source>
</evidence>
<comment type="similarity">
    <text evidence="2">Belongs to the cytochrome P450 family.</text>
</comment>